<gene>
    <name evidence="1" type="ORF">DPEC_G00141170</name>
</gene>
<accession>A0ACC2GMQ5</accession>
<organism evidence="1 2">
    <name type="scientific">Dallia pectoralis</name>
    <name type="common">Alaska blackfish</name>
    <dbReference type="NCBI Taxonomy" id="75939"/>
    <lineage>
        <taxon>Eukaryota</taxon>
        <taxon>Metazoa</taxon>
        <taxon>Chordata</taxon>
        <taxon>Craniata</taxon>
        <taxon>Vertebrata</taxon>
        <taxon>Euteleostomi</taxon>
        <taxon>Actinopterygii</taxon>
        <taxon>Neopterygii</taxon>
        <taxon>Teleostei</taxon>
        <taxon>Protacanthopterygii</taxon>
        <taxon>Esociformes</taxon>
        <taxon>Umbridae</taxon>
        <taxon>Dallia</taxon>
    </lineage>
</organism>
<name>A0ACC2GMQ5_DALPE</name>
<evidence type="ECO:0000313" key="2">
    <source>
        <dbReference type="Proteomes" id="UP001157502"/>
    </source>
</evidence>
<reference evidence="1" key="1">
    <citation type="submission" date="2021-05" db="EMBL/GenBank/DDBJ databases">
        <authorList>
            <person name="Pan Q."/>
            <person name="Jouanno E."/>
            <person name="Zahm M."/>
            <person name="Klopp C."/>
            <person name="Cabau C."/>
            <person name="Louis A."/>
            <person name="Berthelot C."/>
            <person name="Parey E."/>
            <person name="Roest Crollius H."/>
            <person name="Montfort J."/>
            <person name="Robinson-Rechavi M."/>
            <person name="Bouchez O."/>
            <person name="Lampietro C."/>
            <person name="Lopez Roques C."/>
            <person name="Donnadieu C."/>
            <person name="Postlethwait J."/>
            <person name="Bobe J."/>
            <person name="Dillon D."/>
            <person name="Chandos A."/>
            <person name="von Hippel F."/>
            <person name="Guiguen Y."/>
        </authorList>
    </citation>
    <scope>NUCLEOTIDE SEQUENCE</scope>
    <source>
        <strain evidence="1">YG-Jan2019</strain>
    </source>
</reference>
<proteinExistence type="predicted"/>
<dbReference type="Proteomes" id="UP001157502">
    <property type="component" value="Chromosome 11"/>
</dbReference>
<dbReference type="EMBL" id="CM055738">
    <property type="protein sequence ID" value="KAJ8004908.1"/>
    <property type="molecule type" value="Genomic_DNA"/>
</dbReference>
<comment type="caution">
    <text evidence="1">The sequence shown here is derived from an EMBL/GenBank/DDBJ whole genome shotgun (WGS) entry which is preliminary data.</text>
</comment>
<protein>
    <submittedName>
        <fullName evidence="1">Uncharacterized protein</fullName>
    </submittedName>
</protein>
<evidence type="ECO:0000313" key="1">
    <source>
        <dbReference type="EMBL" id="KAJ8004908.1"/>
    </source>
</evidence>
<keyword evidence="2" id="KW-1185">Reference proteome</keyword>
<sequence>MAAFVSLATCHHCSVSSRHGLIYRDSMAALSRNVMVPSYSRRHCSLVRRMPMRYRGTLISQRTAGEVKPRPGAPRTNPPDLITVSTSKSASMKHFVNVQLRKLFSLSDTQRPRKNSLKIIS</sequence>